<dbReference type="Pfam" id="PF13263">
    <property type="entry name" value="PHP_C"/>
    <property type="match status" value="1"/>
</dbReference>
<dbReference type="PANTHER" id="PTHR42924">
    <property type="entry name" value="EXONUCLEASE"/>
    <property type="match status" value="1"/>
</dbReference>
<dbReference type="InterPro" id="IPR052018">
    <property type="entry name" value="PHP_domain"/>
</dbReference>
<dbReference type="Proteomes" id="UP000671862">
    <property type="component" value="Chromosome"/>
</dbReference>
<dbReference type="SUPFAM" id="SSF89550">
    <property type="entry name" value="PHP domain-like"/>
    <property type="match status" value="1"/>
</dbReference>
<reference evidence="2 3" key="1">
    <citation type="submission" date="2021-03" db="EMBL/GenBank/DDBJ databases">
        <title>Thermosipho ferrireducens sp.nov., an anaerobic thermophilic iron-reducing bacterium isolated from a deep-sea hydrothermal sulfide deposits.</title>
        <authorList>
            <person name="Zeng X."/>
            <person name="Chen Y."/>
            <person name="Shao Z."/>
        </authorList>
    </citation>
    <scope>NUCLEOTIDE SEQUENCE [LARGE SCALE GENOMIC DNA]</scope>
    <source>
        <strain evidence="2 3">JL129W03</strain>
    </source>
</reference>
<dbReference type="SMART" id="SM00481">
    <property type="entry name" value="POLIIIAc"/>
    <property type="match status" value="1"/>
</dbReference>
<evidence type="ECO:0000313" key="3">
    <source>
        <dbReference type="Proteomes" id="UP000671862"/>
    </source>
</evidence>
<dbReference type="PANTHER" id="PTHR42924:SF3">
    <property type="entry name" value="POLYMERASE_HISTIDINOL PHOSPHATASE N-TERMINAL DOMAIN-CONTAINING PROTEIN"/>
    <property type="match status" value="1"/>
</dbReference>
<organism evidence="2 3">
    <name type="scientific">Thermosipho ferrireducens</name>
    <dbReference type="NCBI Taxonomy" id="2571116"/>
    <lineage>
        <taxon>Bacteria</taxon>
        <taxon>Thermotogati</taxon>
        <taxon>Thermotogota</taxon>
        <taxon>Thermotogae</taxon>
        <taxon>Thermotogales</taxon>
        <taxon>Fervidobacteriaceae</taxon>
        <taxon>Thermosipho</taxon>
    </lineage>
</organism>
<keyword evidence="3" id="KW-1185">Reference proteome</keyword>
<evidence type="ECO:0000259" key="1">
    <source>
        <dbReference type="SMART" id="SM00481"/>
    </source>
</evidence>
<gene>
    <name evidence="2" type="ORF">JYK00_09350</name>
</gene>
<name>A0ABX7S973_9BACT</name>
<proteinExistence type="predicted"/>
<dbReference type="InterPro" id="IPR016195">
    <property type="entry name" value="Pol/histidinol_Pase-like"/>
</dbReference>
<evidence type="ECO:0000313" key="2">
    <source>
        <dbReference type="EMBL" id="QTA37908.1"/>
    </source>
</evidence>
<dbReference type="CDD" id="cd07432">
    <property type="entry name" value="PHP_HisPPase"/>
    <property type="match status" value="1"/>
</dbReference>
<accession>A0ABX7S973</accession>
<feature type="domain" description="Polymerase/histidinol phosphatase N-terminal" evidence="1">
    <location>
        <begin position="3"/>
        <end position="63"/>
    </location>
</feature>
<dbReference type="EMBL" id="CP071446">
    <property type="protein sequence ID" value="QTA37908.1"/>
    <property type="molecule type" value="Genomic_DNA"/>
</dbReference>
<sequence>MVIDLHNHCELSKNTDLKLTDYVKRAKVLNISLAITEHNRLYNVQGKVNGVHVFSGIEILNDYGDFIVFGAPESCVELRNNIFEFIDYVHKSGGVVIAAHPFSGYGVCRINKNGLANEIIKLVDAIEVYNGKAERRFWQQAEKLARIYKKPGTGGSDAHNVSDLFKVGTQFFEKIENIYDLVKAIKDGKCKPVLIDKHK</sequence>
<dbReference type="InterPro" id="IPR003141">
    <property type="entry name" value="Pol/His_phosphatase_N"/>
</dbReference>
<protein>
    <submittedName>
        <fullName evidence="2">PHP domain-containing protein</fullName>
    </submittedName>
</protein>
<dbReference type="Gene3D" id="3.20.20.140">
    <property type="entry name" value="Metal-dependent hydrolases"/>
    <property type="match status" value="1"/>
</dbReference>
<dbReference type="RefSeq" id="WP_207566629.1">
    <property type="nucleotide sequence ID" value="NZ_CP071446.1"/>
</dbReference>